<evidence type="ECO:0000313" key="5">
    <source>
        <dbReference type="Proteomes" id="UP000799324"/>
    </source>
</evidence>
<evidence type="ECO:0000256" key="1">
    <source>
        <dbReference type="ARBA" id="ARBA00004123"/>
    </source>
</evidence>
<gene>
    <name evidence="4" type="ORF">K491DRAFT_610946</name>
</gene>
<dbReference type="AlphaFoldDB" id="A0A6A6SQV1"/>
<dbReference type="GO" id="GO:0000981">
    <property type="term" value="F:DNA-binding transcription factor activity, RNA polymerase II-specific"/>
    <property type="evidence" value="ECO:0007669"/>
    <property type="project" value="InterPro"/>
</dbReference>
<dbReference type="SUPFAM" id="SSF57701">
    <property type="entry name" value="Zn2/Cys6 DNA-binding domain"/>
    <property type="match status" value="1"/>
</dbReference>
<dbReference type="GO" id="GO:0000976">
    <property type="term" value="F:transcription cis-regulatory region binding"/>
    <property type="evidence" value="ECO:0007669"/>
    <property type="project" value="TreeGrafter"/>
</dbReference>
<comment type="subcellular location">
    <subcellularLocation>
        <location evidence="1">Nucleus</location>
    </subcellularLocation>
</comment>
<dbReference type="GO" id="GO:0008270">
    <property type="term" value="F:zinc ion binding"/>
    <property type="evidence" value="ECO:0007669"/>
    <property type="project" value="InterPro"/>
</dbReference>
<sequence>MRYDSCRQCIKRRIRCDQQDPRCGKCIKKGIQCSGVGKQFRFVLQTPSLPIARSKRRDLSTRTPASTHGCVPHTVFMGGCEDCSTLISTLHQQRSPVTTTDVNCDEGTQSDGPIEEIVRSSVDHTLASPIEHLNPGVRMFFDYFSRVVAPYMVVYDGPTNGYRNIVLPLASQDDLVQRAVCVVAAMHLSRKRPDLVRPAWQGRAAILSRLRKDSISGQEHRIFSPSTWTTIILLLVGETITGSMDYALLFGILASYVEHDGACSSKSDSTAEFLGQQTQMFQLFTPPLIDIGNATKFPSTDLDQHCSWIIPADPRSLPQMETCGLLKEAICTAMQICVIRLTDDIQPFALQSLVDRLLDLVFGITHQTPGAHAFVWVYYIGACHSIRSSQRAFFHCRLTGMYQIAEFGNIIAAVGDLTNIWNTSKMDALEVRAPLRASSVLII</sequence>
<organism evidence="4 5">
    <name type="scientific">Lophiostoma macrostomum CBS 122681</name>
    <dbReference type="NCBI Taxonomy" id="1314788"/>
    <lineage>
        <taxon>Eukaryota</taxon>
        <taxon>Fungi</taxon>
        <taxon>Dikarya</taxon>
        <taxon>Ascomycota</taxon>
        <taxon>Pezizomycotina</taxon>
        <taxon>Dothideomycetes</taxon>
        <taxon>Pleosporomycetidae</taxon>
        <taxon>Pleosporales</taxon>
        <taxon>Lophiostomataceae</taxon>
        <taxon>Lophiostoma</taxon>
    </lineage>
</organism>
<dbReference type="InterPro" id="IPR021858">
    <property type="entry name" value="Fun_TF"/>
</dbReference>
<dbReference type="PANTHER" id="PTHR37534">
    <property type="entry name" value="TRANSCRIPTIONAL ACTIVATOR PROTEIN UGA3"/>
    <property type="match status" value="1"/>
</dbReference>
<evidence type="ECO:0000259" key="3">
    <source>
        <dbReference type="PROSITE" id="PS50048"/>
    </source>
</evidence>
<dbReference type="PANTHER" id="PTHR37534:SF17">
    <property type="entry name" value="ZN(2)-C6 FUNGAL-TYPE DOMAIN-CONTAINING PROTEIN"/>
    <property type="match status" value="1"/>
</dbReference>
<dbReference type="Proteomes" id="UP000799324">
    <property type="component" value="Unassembled WGS sequence"/>
</dbReference>
<dbReference type="SMART" id="SM00066">
    <property type="entry name" value="GAL4"/>
    <property type="match status" value="1"/>
</dbReference>
<dbReference type="Pfam" id="PF00172">
    <property type="entry name" value="Zn_clus"/>
    <property type="match status" value="1"/>
</dbReference>
<dbReference type="EMBL" id="MU004495">
    <property type="protein sequence ID" value="KAF2649367.1"/>
    <property type="molecule type" value="Genomic_DNA"/>
</dbReference>
<name>A0A6A6SQV1_9PLEO</name>
<protein>
    <recommendedName>
        <fullName evidence="3">Zn(2)-C6 fungal-type domain-containing protein</fullName>
    </recommendedName>
</protein>
<proteinExistence type="predicted"/>
<dbReference type="Gene3D" id="4.10.240.10">
    <property type="entry name" value="Zn(2)-C6 fungal-type DNA-binding domain"/>
    <property type="match status" value="1"/>
</dbReference>
<dbReference type="CDD" id="cd00067">
    <property type="entry name" value="GAL4"/>
    <property type="match status" value="1"/>
</dbReference>
<reference evidence="4" key="1">
    <citation type="journal article" date="2020" name="Stud. Mycol.">
        <title>101 Dothideomycetes genomes: a test case for predicting lifestyles and emergence of pathogens.</title>
        <authorList>
            <person name="Haridas S."/>
            <person name="Albert R."/>
            <person name="Binder M."/>
            <person name="Bloem J."/>
            <person name="Labutti K."/>
            <person name="Salamov A."/>
            <person name="Andreopoulos B."/>
            <person name="Baker S."/>
            <person name="Barry K."/>
            <person name="Bills G."/>
            <person name="Bluhm B."/>
            <person name="Cannon C."/>
            <person name="Castanera R."/>
            <person name="Culley D."/>
            <person name="Daum C."/>
            <person name="Ezra D."/>
            <person name="Gonzalez J."/>
            <person name="Henrissat B."/>
            <person name="Kuo A."/>
            <person name="Liang C."/>
            <person name="Lipzen A."/>
            <person name="Lutzoni F."/>
            <person name="Magnuson J."/>
            <person name="Mondo S."/>
            <person name="Nolan M."/>
            <person name="Ohm R."/>
            <person name="Pangilinan J."/>
            <person name="Park H.-J."/>
            <person name="Ramirez L."/>
            <person name="Alfaro M."/>
            <person name="Sun H."/>
            <person name="Tritt A."/>
            <person name="Yoshinaga Y."/>
            <person name="Zwiers L.-H."/>
            <person name="Turgeon B."/>
            <person name="Goodwin S."/>
            <person name="Spatafora J."/>
            <person name="Crous P."/>
            <person name="Grigoriev I."/>
        </authorList>
    </citation>
    <scope>NUCLEOTIDE SEQUENCE</scope>
    <source>
        <strain evidence="4">CBS 122681</strain>
    </source>
</reference>
<keyword evidence="5" id="KW-1185">Reference proteome</keyword>
<dbReference type="Pfam" id="PF11951">
    <property type="entry name" value="Fungal_trans_2"/>
    <property type="match status" value="2"/>
</dbReference>
<dbReference type="PROSITE" id="PS50048">
    <property type="entry name" value="ZN2_CY6_FUNGAL_2"/>
    <property type="match status" value="1"/>
</dbReference>
<feature type="domain" description="Zn(2)-C6 fungal-type" evidence="3">
    <location>
        <begin position="5"/>
        <end position="34"/>
    </location>
</feature>
<dbReference type="InterPro" id="IPR001138">
    <property type="entry name" value="Zn2Cys6_DnaBD"/>
</dbReference>
<keyword evidence="2" id="KW-0539">Nucleus</keyword>
<dbReference type="OrthoDB" id="5386330at2759"/>
<evidence type="ECO:0000256" key="2">
    <source>
        <dbReference type="ARBA" id="ARBA00023242"/>
    </source>
</evidence>
<dbReference type="GO" id="GO:0045944">
    <property type="term" value="P:positive regulation of transcription by RNA polymerase II"/>
    <property type="evidence" value="ECO:0007669"/>
    <property type="project" value="TreeGrafter"/>
</dbReference>
<evidence type="ECO:0000313" key="4">
    <source>
        <dbReference type="EMBL" id="KAF2649367.1"/>
    </source>
</evidence>
<dbReference type="GO" id="GO:0005634">
    <property type="term" value="C:nucleus"/>
    <property type="evidence" value="ECO:0007669"/>
    <property type="project" value="UniProtKB-SubCell"/>
</dbReference>
<dbReference type="InterPro" id="IPR036864">
    <property type="entry name" value="Zn2-C6_fun-type_DNA-bd_sf"/>
</dbReference>
<accession>A0A6A6SQV1</accession>